<name>A0A2D4HXP4_MICLE</name>
<dbReference type="SUPFAM" id="SSF53098">
    <property type="entry name" value="Ribonuclease H-like"/>
    <property type="match status" value="1"/>
</dbReference>
<evidence type="ECO:0008006" key="3">
    <source>
        <dbReference type="Google" id="ProtNLM"/>
    </source>
</evidence>
<organism evidence="2">
    <name type="scientific">Micrurus lemniscatus lemniscatus</name>
    <dbReference type="NCBI Taxonomy" id="129467"/>
    <lineage>
        <taxon>Eukaryota</taxon>
        <taxon>Metazoa</taxon>
        <taxon>Chordata</taxon>
        <taxon>Craniata</taxon>
        <taxon>Vertebrata</taxon>
        <taxon>Euteleostomi</taxon>
        <taxon>Lepidosauria</taxon>
        <taxon>Squamata</taxon>
        <taxon>Bifurcata</taxon>
        <taxon>Unidentata</taxon>
        <taxon>Episquamata</taxon>
        <taxon>Toxicofera</taxon>
        <taxon>Serpentes</taxon>
        <taxon>Colubroidea</taxon>
        <taxon>Elapidae</taxon>
        <taxon>Elapinae</taxon>
        <taxon>Micrurus</taxon>
    </lineage>
</organism>
<reference evidence="2" key="1">
    <citation type="submission" date="2017-07" db="EMBL/GenBank/DDBJ databases">
        <authorList>
            <person name="Mikheyev A."/>
            <person name="Grau M."/>
        </authorList>
    </citation>
    <scope>NUCLEOTIDE SEQUENCE</scope>
    <source>
        <tissue evidence="2">Venom_gland</tissue>
    </source>
</reference>
<proteinExistence type="predicted"/>
<feature type="signal peptide" evidence="1">
    <location>
        <begin position="1"/>
        <end position="16"/>
    </location>
</feature>
<evidence type="ECO:0000313" key="2">
    <source>
        <dbReference type="EMBL" id="LAA76740.1"/>
    </source>
</evidence>
<accession>A0A2D4HXP4</accession>
<dbReference type="InterPro" id="IPR012337">
    <property type="entry name" value="RNaseH-like_sf"/>
</dbReference>
<feature type="chain" id="PRO_5013622502" description="RNase H type-1 domain-containing protein" evidence="1">
    <location>
        <begin position="17"/>
        <end position="190"/>
    </location>
</feature>
<dbReference type="AlphaFoldDB" id="A0A2D4HXP4"/>
<protein>
    <recommendedName>
        <fullName evidence="3">RNase H type-1 domain-containing protein</fullName>
    </recommendedName>
</protein>
<reference evidence="2" key="2">
    <citation type="submission" date="2017-11" db="EMBL/GenBank/DDBJ databases">
        <title>Coralsnake Venomics: Analyses of Venom Gland Transcriptomes and Proteomes of Six Brazilian Taxa.</title>
        <authorList>
            <person name="Aird S.D."/>
            <person name="Jorge da Silva N."/>
            <person name="Qiu L."/>
            <person name="Villar-Briones A."/>
            <person name="Aparecida-Saddi V."/>
            <person name="Campos-Telles M.P."/>
            <person name="Grau M."/>
            <person name="Mikheyev A.S."/>
        </authorList>
    </citation>
    <scope>NUCLEOTIDE SEQUENCE</scope>
    <source>
        <tissue evidence="2">Venom_gland</tissue>
    </source>
</reference>
<sequence>MILCISIVVPWARLHAARLQEPYRGSITLPESRQGQCRDQGMDPSQSEAVTPVLEVTGHDQGMWVQGTHPTDHHNRCKFSKLWSPLSEPNYSVTVVNINWLELRAIHLALRSFKSGIVGQHVLILMDNVTAKAHINRQGGTHSLALLQEAERLGRWAETHLSIRTEHISGVENIQADWLSRTTIGILLIF</sequence>
<keyword evidence="1" id="KW-0732">Signal</keyword>
<dbReference type="CDD" id="cd09275">
    <property type="entry name" value="RNase_HI_RT_DIRS1"/>
    <property type="match status" value="1"/>
</dbReference>
<dbReference type="EMBL" id="IACK01062821">
    <property type="protein sequence ID" value="LAA76740.1"/>
    <property type="molecule type" value="Transcribed_RNA"/>
</dbReference>
<evidence type="ECO:0000256" key="1">
    <source>
        <dbReference type="SAM" id="SignalP"/>
    </source>
</evidence>